<dbReference type="Pfam" id="PF01035">
    <property type="entry name" value="DNA_binding_1"/>
    <property type="match status" value="1"/>
</dbReference>
<dbReference type="PROSITE" id="PS00374">
    <property type="entry name" value="MGMT"/>
    <property type="match status" value="1"/>
</dbReference>
<dbReference type="PANTHER" id="PTHR10815:SF13">
    <property type="entry name" value="METHYLATED-DNA--PROTEIN-CYSTEINE METHYLTRANSFERASE"/>
    <property type="match status" value="1"/>
</dbReference>
<dbReference type="EC" id="2.1.1.63" evidence="3"/>
<evidence type="ECO:0000313" key="10">
    <source>
        <dbReference type="EMBL" id="VZH85570.1"/>
    </source>
</evidence>
<protein>
    <recommendedName>
        <fullName evidence="3">methylated-DNA--[protein]-cysteine S-methyltransferase</fullName>
        <ecNumber evidence="3">2.1.1.63</ecNumber>
    </recommendedName>
</protein>
<evidence type="ECO:0000256" key="6">
    <source>
        <dbReference type="ARBA" id="ARBA00022763"/>
    </source>
</evidence>
<evidence type="ECO:0000256" key="7">
    <source>
        <dbReference type="ARBA" id="ARBA00023204"/>
    </source>
</evidence>
<dbReference type="CDD" id="cd06445">
    <property type="entry name" value="ATase"/>
    <property type="match status" value="1"/>
</dbReference>
<dbReference type="NCBIfam" id="TIGR00589">
    <property type="entry name" value="ogt"/>
    <property type="match status" value="1"/>
</dbReference>
<evidence type="ECO:0000256" key="3">
    <source>
        <dbReference type="ARBA" id="ARBA00011918"/>
    </source>
</evidence>
<evidence type="ECO:0000259" key="9">
    <source>
        <dbReference type="Pfam" id="PF01035"/>
    </source>
</evidence>
<feature type="domain" description="Methylated-DNA-[protein]-cysteine S-methyltransferase DNA binding" evidence="9">
    <location>
        <begin position="86"/>
        <end position="164"/>
    </location>
</feature>
<reference evidence="10 11" key="1">
    <citation type="submission" date="2019-11" db="EMBL/GenBank/DDBJ databases">
        <authorList>
            <person name="Brisse S."/>
        </authorList>
    </citation>
    <scope>NUCLEOTIDE SEQUENCE [LARGE SCALE GENOMIC DNA]</scope>
    <source>
        <strain evidence="10">FRC0190</strain>
    </source>
</reference>
<keyword evidence="5 10" id="KW-0808">Transferase</keyword>
<dbReference type="PANTHER" id="PTHR10815">
    <property type="entry name" value="METHYLATED-DNA--PROTEIN-CYSTEINE METHYLTRANSFERASE"/>
    <property type="match status" value="1"/>
</dbReference>
<dbReference type="Proteomes" id="UP000423525">
    <property type="component" value="Chromosome"/>
</dbReference>
<dbReference type="FunFam" id="1.10.10.10:FF:000214">
    <property type="entry name" value="Methylated-DNA--protein-cysteine methyltransferase"/>
    <property type="match status" value="1"/>
</dbReference>
<evidence type="ECO:0000256" key="8">
    <source>
        <dbReference type="ARBA" id="ARBA00049348"/>
    </source>
</evidence>
<gene>
    <name evidence="10" type="ORF">FRC0190_01523</name>
</gene>
<keyword evidence="4 10" id="KW-0489">Methyltransferase</keyword>
<dbReference type="SUPFAM" id="SSF46767">
    <property type="entry name" value="Methylated DNA-protein cysteine methyltransferase, C-terminal domain"/>
    <property type="match status" value="1"/>
</dbReference>
<dbReference type="KEGG" id="crf:FRC0190_01523"/>
<evidence type="ECO:0000313" key="11">
    <source>
        <dbReference type="Proteomes" id="UP000423525"/>
    </source>
</evidence>
<organism evidence="10 11">
    <name type="scientific">Corynebacterium rouxii</name>
    <dbReference type="NCBI Taxonomy" id="2719119"/>
    <lineage>
        <taxon>Bacteria</taxon>
        <taxon>Bacillati</taxon>
        <taxon>Actinomycetota</taxon>
        <taxon>Actinomycetes</taxon>
        <taxon>Mycobacteriales</taxon>
        <taxon>Corynebacteriaceae</taxon>
        <taxon>Corynebacterium</taxon>
    </lineage>
</organism>
<dbReference type="InterPro" id="IPR014048">
    <property type="entry name" value="MethylDNA_cys_MeTrfase_DNA-bd"/>
</dbReference>
<evidence type="ECO:0000256" key="4">
    <source>
        <dbReference type="ARBA" id="ARBA00022603"/>
    </source>
</evidence>
<comment type="similarity">
    <text evidence="2">Belongs to the MGMT family.</text>
</comment>
<comment type="catalytic activity">
    <reaction evidence="1">
        <text>a 4-O-methyl-thymidine in DNA + L-cysteinyl-[protein] = a thymidine in DNA + S-methyl-L-cysteinyl-[protein]</text>
        <dbReference type="Rhea" id="RHEA:53428"/>
        <dbReference type="Rhea" id="RHEA-COMP:10131"/>
        <dbReference type="Rhea" id="RHEA-COMP:10132"/>
        <dbReference type="Rhea" id="RHEA-COMP:13555"/>
        <dbReference type="Rhea" id="RHEA-COMP:13556"/>
        <dbReference type="ChEBI" id="CHEBI:29950"/>
        <dbReference type="ChEBI" id="CHEBI:82612"/>
        <dbReference type="ChEBI" id="CHEBI:137386"/>
        <dbReference type="ChEBI" id="CHEBI:137387"/>
        <dbReference type="EC" id="2.1.1.63"/>
    </reaction>
</comment>
<evidence type="ECO:0000256" key="2">
    <source>
        <dbReference type="ARBA" id="ARBA00008711"/>
    </source>
</evidence>
<dbReference type="InterPro" id="IPR036388">
    <property type="entry name" value="WH-like_DNA-bd_sf"/>
</dbReference>
<evidence type="ECO:0000256" key="1">
    <source>
        <dbReference type="ARBA" id="ARBA00001286"/>
    </source>
</evidence>
<dbReference type="InterPro" id="IPR036217">
    <property type="entry name" value="MethylDNA_cys_MeTrfase_DNAb"/>
</dbReference>
<comment type="catalytic activity">
    <reaction evidence="8">
        <text>a 6-O-methyl-2'-deoxyguanosine in DNA + L-cysteinyl-[protein] = S-methyl-L-cysteinyl-[protein] + a 2'-deoxyguanosine in DNA</text>
        <dbReference type="Rhea" id="RHEA:24000"/>
        <dbReference type="Rhea" id="RHEA-COMP:10131"/>
        <dbReference type="Rhea" id="RHEA-COMP:10132"/>
        <dbReference type="Rhea" id="RHEA-COMP:11367"/>
        <dbReference type="Rhea" id="RHEA-COMP:11368"/>
        <dbReference type="ChEBI" id="CHEBI:29950"/>
        <dbReference type="ChEBI" id="CHEBI:82612"/>
        <dbReference type="ChEBI" id="CHEBI:85445"/>
        <dbReference type="ChEBI" id="CHEBI:85448"/>
        <dbReference type="EC" id="2.1.1.63"/>
    </reaction>
</comment>
<name>A0A6I8MHH1_9CORY</name>
<dbReference type="GO" id="GO:0006281">
    <property type="term" value="P:DNA repair"/>
    <property type="evidence" value="ECO:0007669"/>
    <property type="project" value="UniProtKB-KW"/>
</dbReference>
<dbReference type="Gene3D" id="1.10.10.10">
    <property type="entry name" value="Winged helix-like DNA-binding domain superfamily/Winged helix DNA-binding domain"/>
    <property type="match status" value="1"/>
</dbReference>
<proteinExistence type="inferred from homology"/>
<sequence>MHAEYGFVSTPDGQFCVVTDSMTHKILASGWTENVSELVGLIHRDLRPLSMRKATVSLSIQNVISAYYGGQFAGILTVPLLQQATDFRMSVWSALRRIPSGSPVSYTTLAQMSGHEGAVRAVASACANNPVALFVPCHRVIRSDGSYGGFRYGLAVKRSLLTREVAHNN</sequence>
<dbReference type="AlphaFoldDB" id="A0A6I8MHH1"/>
<keyword evidence="6" id="KW-0227">DNA damage</keyword>
<dbReference type="GO" id="GO:0032259">
    <property type="term" value="P:methylation"/>
    <property type="evidence" value="ECO:0007669"/>
    <property type="project" value="UniProtKB-KW"/>
</dbReference>
<accession>A0A6I8MHH1</accession>
<keyword evidence="7" id="KW-0234">DNA repair</keyword>
<evidence type="ECO:0000256" key="5">
    <source>
        <dbReference type="ARBA" id="ARBA00022679"/>
    </source>
</evidence>
<dbReference type="GO" id="GO:0003908">
    <property type="term" value="F:methylated-DNA-[protein]-cysteine S-methyltransferase activity"/>
    <property type="evidence" value="ECO:0007669"/>
    <property type="project" value="UniProtKB-EC"/>
</dbReference>
<dbReference type="EMBL" id="LR738855">
    <property type="protein sequence ID" value="VZH85570.1"/>
    <property type="molecule type" value="Genomic_DNA"/>
</dbReference>
<dbReference type="InterPro" id="IPR001497">
    <property type="entry name" value="MethylDNA_cys_MeTrfase_AS"/>
</dbReference>